<name>A0ACB9CG34_9ASTR</name>
<dbReference type="Proteomes" id="UP001056120">
    <property type="component" value="Linkage Group LG21"/>
</dbReference>
<gene>
    <name evidence="1" type="ORF">L1987_64479</name>
</gene>
<reference evidence="2" key="1">
    <citation type="journal article" date="2022" name="Mol. Ecol. Resour.">
        <title>The genomes of chicory, endive, great burdock and yacon provide insights into Asteraceae palaeo-polyploidization history and plant inulin production.</title>
        <authorList>
            <person name="Fan W."/>
            <person name="Wang S."/>
            <person name="Wang H."/>
            <person name="Wang A."/>
            <person name="Jiang F."/>
            <person name="Liu H."/>
            <person name="Zhao H."/>
            <person name="Xu D."/>
            <person name="Zhang Y."/>
        </authorList>
    </citation>
    <scope>NUCLEOTIDE SEQUENCE [LARGE SCALE GENOMIC DNA]</scope>
    <source>
        <strain evidence="2">cv. Yunnan</strain>
    </source>
</reference>
<proteinExistence type="predicted"/>
<evidence type="ECO:0000313" key="2">
    <source>
        <dbReference type="Proteomes" id="UP001056120"/>
    </source>
</evidence>
<reference evidence="1 2" key="2">
    <citation type="journal article" date="2022" name="Mol. Ecol. Resour.">
        <title>The genomes of chicory, endive, great burdock and yacon provide insights into Asteraceae paleo-polyploidization history and plant inulin production.</title>
        <authorList>
            <person name="Fan W."/>
            <person name="Wang S."/>
            <person name="Wang H."/>
            <person name="Wang A."/>
            <person name="Jiang F."/>
            <person name="Liu H."/>
            <person name="Zhao H."/>
            <person name="Xu D."/>
            <person name="Zhang Y."/>
        </authorList>
    </citation>
    <scope>NUCLEOTIDE SEQUENCE [LARGE SCALE GENOMIC DNA]</scope>
    <source>
        <strain evidence="2">cv. Yunnan</strain>
        <tissue evidence="1">Leaves</tissue>
    </source>
</reference>
<dbReference type="EMBL" id="CM042038">
    <property type="protein sequence ID" value="KAI3733259.1"/>
    <property type="molecule type" value="Genomic_DNA"/>
</dbReference>
<sequence length="109" mass="11762">MQYATNLLLQKHQKQPGTQSGQGSGGGSSRDHVTGSSNCQNGRILVSCFVKTSHHEEYLCVKVSCGGQTVTLVGTNLAIFGGQDGNKTLLNDLHILDLETKTWDEIDIM</sequence>
<organism evidence="1 2">
    <name type="scientific">Smallanthus sonchifolius</name>
    <dbReference type="NCBI Taxonomy" id="185202"/>
    <lineage>
        <taxon>Eukaryota</taxon>
        <taxon>Viridiplantae</taxon>
        <taxon>Streptophyta</taxon>
        <taxon>Embryophyta</taxon>
        <taxon>Tracheophyta</taxon>
        <taxon>Spermatophyta</taxon>
        <taxon>Magnoliopsida</taxon>
        <taxon>eudicotyledons</taxon>
        <taxon>Gunneridae</taxon>
        <taxon>Pentapetalae</taxon>
        <taxon>asterids</taxon>
        <taxon>campanulids</taxon>
        <taxon>Asterales</taxon>
        <taxon>Asteraceae</taxon>
        <taxon>Asteroideae</taxon>
        <taxon>Heliantheae alliance</taxon>
        <taxon>Millerieae</taxon>
        <taxon>Smallanthus</taxon>
    </lineage>
</organism>
<evidence type="ECO:0000313" key="1">
    <source>
        <dbReference type="EMBL" id="KAI3733259.1"/>
    </source>
</evidence>
<protein>
    <submittedName>
        <fullName evidence="1">Uncharacterized protein</fullName>
    </submittedName>
</protein>
<comment type="caution">
    <text evidence="1">The sequence shown here is derived from an EMBL/GenBank/DDBJ whole genome shotgun (WGS) entry which is preliminary data.</text>
</comment>
<keyword evidence="2" id="KW-1185">Reference proteome</keyword>
<accession>A0ACB9CG34</accession>